<dbReference type="NCBIfam" id="NF047558">
    <property type="entry name" value="TPR_END_plus"/>
    <property type="match status" value="1"/>
</dbReference>
<dbReference type="Gene3D" id="1.25.40.10">
    <property type="entry name" value="Tetratricopeptide repeat domain"/>
    <property type="match status" value="2"/>
</dbReference>
<dbReference type="InterPro" id="IPR011990">
    <property type="entry name" value="TPR-like_helical_dom_sf"/>
</dbReference>
<name>A0AAP2CHG1_9BACT</name>
<comment type="caution">
    <text evidence="2">The sequence shown here is derived from an EMBL/GenBank/DDBJ whole genome shotgun (WGS) entry which is preliminary data.</text>
</comment>
<evidence type="ECO:0008006" key="4">
    <source>
        <dbReference type="Google" id="ProtNLM"/>
    </source>
</evidence>
<evidence type="ECO:0000256" key="1">
    <source>
        <dbReference type="PROSITE-ProRule" id="PRU00339"/>
    </source>
</evidence>
<organism evidence="2 3">
    <name type="scientific">Litoribacter ruber</name>
    <dbReference type="NCBI Taxonomy" id="702568"/>
    <lineage>
        <taxon>Bacteria</taxon>
        <taxon>Pseudomonadati</taxon>
        <taxon>Bacteroidota</taxon>
        <taxon>Cytophagia</taxon>
        <taxon>Cytophagales</taxon>
        <taxon>Cyclobacteriaceae</taxon>
        <taxon>Litoribacter</taxon>
    </lineage>
</organism>
<dbReference type="AlphaFoldDB" id="A0AAP2CHG1"/>
<evidence type="ECO:0000313" key="2">
    <source>
        <dbReference type="EMBL" id="MBS9524778.1"/>
    </source>
</evidence>
<dbReference type="EMBL" id="JAHCMY010000006">
    <property type="protein sequence ID" value="MBS9524778.1"/>
    <property type="molecule type" value="Genomic_DNA"/>
</dbReference>
<keyword evidence="1" id="KW-0802">TPR repeat</keyword>
<dbReference type="SUPFAM" id="SSF48452">
    <property type="entry name" value="TPR-like"/>
    <property type="match status" value="1"/>
</dbReference>
<keyword evidence="3" id="KW-1185">Reference proteome</keyword>
<gene>
    <name evidence="2" type="ORF">KI659_12230</name>
</gene>
<dbReference type="Proteomes" id="UP001319104">
    <property type="component" value="Unassembled WGS sequence"/>
</dbReference>
<reference evidence="2 3" key="1">
    <citation type="submission" date="2021-05" db="EMBL/GenBank/DDBJ databases">
        <authorList>
            <person name="Zhang Z.D."/>
            <person name="Osman G."/>
        </authorList>
    </citation>
    <scope>NUCLEOTIDE SEQUENCE [LARGE SCALE GENOMIC DNA]</scope>
    <source>
        <strain evidence="2 3">KCTC 32217</strain>
    </source>
</reference>
<dbReference type="SMART" id="SM00028">
    <property type="entry name" value="TPR"/>
    <property type="match status" value="3"/>
</dbReference>
<accession>A0AAP2CHG1</accession>
<proteinExistence type="predicted"/>
<sequence>MKAFIADNNVTKTVTITGTHSPEGSERVNRNLSKNRAEAIERMYRREMERFDYRDESKDVQFIIKPVVDDWSDFKVLLEDYDGLNESQKEEYYEVIDGSGDFDSKERQMRQLPTYKTVFNDLYPKMRIAKTEILTTKDKRSEAEISLLGSRIARGDVQADTLSEAELAYAAEISPSYGAKESLYKAQVEVYGTPMAHNNLGVVYLNMANRTASKSEKDEYLRKAVREFETANAEEENAYAMHNLGQAHLMLGDYQTAYKYMSDASTKDQSEEFTHVNDATRGAVDIINGDYKLATIRLNNAPENETNLFNKGLAYLLAEDYRNATNAFEESVMVNRDFGYGFYGLAIVAARSGNQDVMYENLKKAAERSSELKRRAATDPEFRAYKEESAFRDAIR</sequence>
<dbReference type="InterPro" id="IPR019734">
    <property type="entry name" value="TPR_rpt"/>
</dbReference>
<evidence type="ECO:0000313" key="3">
    <source>
        <dbReference type="Proteomes" id="UP001319104"/>
    </source>
</evidence>
<feature type="repeat" description="TPR" evidence="1">
    <location>
        <begin position="238"/>
        <end position="271"/>
    </location>
</feature>
<protein>
    <recommendedName>
        <fullName evidence="4">Tetratricopeptide repeat protein</fullName>
    </recommendedName>
</protein>
<dbReference type="PROSITE" id="PS50005">
    <property type="entry name" value="TPR"/>
    <property type="match status" value="1"/>
</dbReference>